<reference evidence="2 3" key="1">
    <citation type="submission" date="2018-10" db="EMBL/GenBank/DDBJ databases">
        <title>Genomic Encyclopedia of Archaeal and Bacterial Type Strains, Phase II (KMG-II): from individual species to whole genera.</title>
        <authorList>
            <person name="Goeker M."/>
        </authorList>
    </citation>
    <scope>NUCLEOTIDE SEQUENCE [LARGE SCALE GENOMIC DNA]</scope>
    <source>
        <strain evidence="2 3">DSM 18602</strain>
    </source>
</reference>
<dbReference type="Pfam" id="PF14344">
    <property type="entry name" value="DUF4397"/>
    <property type="match status" value="1"/>
</dbReference>
<keyword evidence="3" id="KW-1185">Reference proteome</keyword>
<feature type="domain" description="DUF4397" evidence="1">
    <location>
        <begin position="85"/>
        <end position="175"/>
    </location>
</feature>
<proteinExistence type="predicted"/>
<comment type="caution">
    <text evidence="2">The sequence shown here is derived from an EMBL/GenBank/DDBJ whole genome shotgun (WGS) entry which is preliminary data.</text>
</comment>
<dbReference type="PROSITE" id="PS51257">
    <property type="entry name" value="PROKAR_LIPOPROTEIN"/>
    <property type="match status" value="1"/>
</dbReference>
<sequence length="271" mass="28714">MKKKSSIIAICVISLIAIIVGCGKAVIHYGDITLLDDNHATIKINNESMYANARTVFYKINDQRISGLLPARSPFPGGGYNTGGNSTADVLEVPSGAVKFSMVMPHKFDNGTDSVVLYSTTLQLTGNTSYTLHTADTAANTQSVLIKENLALADSGSARFHFVNLMPATPAVDIYYGASAATAADQSSDTLLVSNLQFMQNSPDVVLKIVGANRIWKVRAAGAAKTAAAVISSYTSTNVPASTRVYVGFAIGYVGKTTAAQKPYVSFMLLR</sequence>
<dbReference type="AlphaFoldDB" id="A0A495J091"/>
<evidence type="ECO:0000259" key="1">
    <source>
        <dbReference type="Pfam" id="PF14344"/>
    </source>
</evidence>
<organism evidence="2 3">
    <name type="scientific">Mucilaginibacter gracilis</name>
    <dbReference type="NCBI Taxonomy" id="423350"/>
    <lineage>
        <taxon>Bacteria</taxon>
        <taxon>Pseudomonadati</taxon>
        <taxon>Bacteroidota</taxon>
        <taxon>Sphingobacteriia</taxon>
        <taxon>Sphingobacteriales</taxon>
        <taxon>Sphingobacteriaceae</taxon>
        <taxon>Mucilaginibacter</taxon>
    </lineage>
</organism>
<dbReference type="InterPro" id="IPR025510">
    <property type="entry name" value="DUF4397"/>
</dbReference>
<protein>
    <submittedName>
        <fullName evidence="2">Uncharacterized protein DUF4397</fullName>
    </submittedName>
</protein>
<dbReference type="RefSeq" id="WP_162847010.1">
    <property type="nucleotide sequence ID" value="NZ_RBKU01000001.1"/>
</dbReference>
<name>A0A495J091_9SPHI</name>
<dbReference type="EMBL" id="RBKU01000001">
    <property type="protein sequence ID" value="RKR81714.1"/>
    <property type="molecule type" value="Genomic_DNA"/>
</dbReference>
<evidence type="ECO:0000313" key="3">
    <source>
        <dbReference type="Proteomes" id="UP000268007"/>
    </source>
</evidence>
<accession>A0A495J091</accession>
<gene>
    <name evidence="2" type="ORF">BDD43_1864</name>
</gene>
<evidence type="ECO:0000313" key="2">
    <source>
        <dbReference type="EMBL" id="RKR81714.1"/>
    </source>
</evidence>
<dbReference type="Proteomes" id="UP000268007">
    <property type="component" value="Unassembled WGS sequence"/>
</dbReference>